<dbReference type="AlphaFoldDB" id="A0A5C4V6C7"/>
<comment type="caution">
    <text evidence="1">The sequence shown here is derived from an EMBL/GenBank/DDBJ whole genome shotgun (WGS) entry which is preliminary data.</text>
</comment>
<dbReference type="OrthoDB" id="9553661at2"/>
<sequence length="255" mass="27612">MGWSMEMAAVRTTDLDEAVPHLFSPAGGTTRFEGATSMSRPPEMCAALVGGWAVVIDVEHRLSENAGHLRKASRATDVHLVRVDEVEPAALHYRAGTLVSEAVPESGEDGESWAMRTLRERTGIHFGEGPSGLWDVNFQVLAVTTGLRIDESTHIPEGALRWELPGDPSDGRADPTLGGFTTELSVDTTTCPGLDAGQRQRIRERVARHHRDGDVIVANSEGTITVLVDWIVTYPESADLARARAVATLREALMP</sequence>
<protein>
    <submittedName>
        <fullName evidence="1">Uncharacterized protein</fullName>
    </submittedName>
</protein>
<dbReference type="RefSeq" id="WP_139644108.1">
    <property type="nucleotide sequence ID" value="NZ_BAAAZS010000058.1"/>
</dbReference>
<proteinExistence type="predicted"/>
<organism evidence="1 2">
    <name type="scientific">Streptomyces sedi</name>
    <dbReference type="NCBI Taxonomy" id="555059"/>
    <lineage>
        <taxon>Bacteria</taxon>
        <taxon>Bacillati</taxon>
        <taxon>Actinomycetota</taxon>
        <taxon>Actinomycetes</taxon>
        <taxon>Kitasatosporales</taxon>
        <taxon>Streptomycetaceae</taxon>
        <taxon>Streptomyces</taxon>
    </lineage>
</organism>
<reference evidence="1 2" key="1">
    <citation type="submission" date="2019-06" db="EMBL/GenBank/DDBJ databases">
        <title>Draft genome of Streptomyces sedi sp. JCM16909.</title>
        <authorList>
            <person name="Klykleung N."/>
            <person name="Tanasupawat S."/>
            <person name="Kudo T."/>
            <person name="Yuki M."/>
            <person name="Ohkuma M."/>
        </authorList>
    </citation>
    <scope>NUCLEOTIDE SEQUENCE [LARGE SCALE GENOMIC DNA]</scope>
    <source>
        <strain evidence="1 2">JCM 16909</strain>
    </source>
</reference>
<dbReference type="EMBL" id="VDGT01000007">
    <property type="protein sequence ID" value="TNM30629.1"/>
    <property type="molecule type" value="Genomic_DNA"/>
</dbReference>
<keyword evidence="2" id="KW-1185">Reference proteome</keyword>
<accession>A0A5C4V6C7</accession>
<dbReference type="Proteomes" id="UP000311713">
    <property type="component" value="Unassembled WGS sequence"/>
</dbReference>
<name>A0A5C4V6C7_9ACTN</name>
<gene>
    <name evidence="1" type="ORF">FH715_11545</name>
</gene>
<evidence type="ECO:0000313" key="2">
    <source>
        <dbReference type="Proteomes" id="UP000311713"/>
    </source>
</evidence>
<evidence type="ECO:0000313" key="1">
    <source>
        <dbReference type="EMBL" id="TNM30629.1"/>
    </source>
</evidence>